<dbReference type="SUPFAM" id="SSF49879">
    <property type="entry name" value="SMAD/FHA domain"/>
    <property type="match status" value="1"/>
</dbReference>
<keyword evidence="2" id="KW-0227">DNA damage</keyword>
<dbReference type="InterPro" id="IPR040227">
    <property type="entry name" value="Nibrin-rel"/>
</dbReference>
<dbReference type="Pfam" id="PF16508">
    <property type="entry name" value="NIBRIN_BRCT_II"/>
    <property type="match status" value="1"/>
</dbReference>
<dbReference type="GO" id="GO:0000724">
    <property type="term" value="P:double-strand break repair via homologous recombination"/>
    <property type="evidence" value="ECO:0007669"/>
    <property type="project" value="TreeGrafter"/>
</dbReference>
<dbReference type="AlphaFoldDB" id="A0A9P4TQY0"/>
<sequence>MWFIEHESLFDGKRVWLKPGSQHLYGRTKGQVGTHVFIDSKTVSRQHMMLKVFDVSEGDGMKLHTRSQIEVTDLSGRSGTVIDGTTKLLNKDGEQQKMLLSGAEHTIKLGLNYPAFSVKWQPVVLTYASKDSKSRSAKLHALDIKTTSDFVYNQTTHVVSQKRNLPKVLQGLVSATYIVSGDFLDAILQASTPKNNTPGEYVPSRLEEDFDTWWPKEKDYIPPIGAEPVPRPDQMLEPDPARSEVFSGLTFIFLDENQFNSLNEPISGGGGKALLFHVRPGETGVNEYVQFAKNAAGQKGRSKAKNGRLPIVTVRLSNYPDGMEEWATEFVSGVDRALNQRSILQNEFLDAIIANDTAALQKPPSEIAPTTYPTAQEARSSVRESTPASQNRAASQGLVDEPPTQAPKVIPRKRLIRRGVTASRFTGFDDYEPPPKLRKLQDMPMEDVEESVPIEESLEESHPGDTMNTQTTLRSRPPAQGSVEVADQMDELFPAAAAMKRSRLATRGPFSSAEPESRTAALKTKTKGEEMLEKLKKAKKKVGKEIDIREVTRQRMEKEEEKRRADEESLREGLQGVDISKIRGVVQVEEMEVRARALRNKGVQVQSERWNDDWNGRKNFKKFKRRGAERVPQTQRVIVTLEEAPQKKGFELDDAFFLEETDKPRSKEDERRLKRRIGPGRDDNSDLEPGFTRRRRNKQFEVINVEDSGPDDEEVEDPFVLRAADCVEETQITEKRTQRGTRKRLPVSVAAGEPSSKRNRVIRRDEDSDAEENGFRFRRRA</sequence>
<accession>A0A9P4TQY0</accession>
<keyword evidence="6" id="KW-0175">Coiled coil</keyword>
<feature type="region of interest" description="Disordered" evidence="7">
    <location>
        <begin position="364"/>
        <end position="409"/>
    </location>
</feature>
<comment type="caution">
    <text evidence="9">The sequence shown here is derived from an EMBL/GenBank/DDBJ whole genome shotgun (WGS) entry which is preliminary data.</text>
</comment>
<dbReference type="InterPro" id="IPR043014">
    <property type="entry name" value="Nibrin_BRCT2_sf"/>
</dbReference>
<feature type="compositionally biased region" description="Basic and acidic residues" evidence="7">
    <location>
        <begin position="660"/>
        <end position="672"/>
    </location>
</feature>
<feature type="region of interest" description="Disordered" evidence="7">
    <location>
        <begin position="731"/>
        <end position="781"/>
    </location>
</feature>
<evidence type="ECO:0000259" key="8">
    <source>
        <dbReference type="PROSITE" id="PS50006"/>
    </source>
</evidence>
<evidence type="ECO:0000256" key="6">
    <source>
        <dbReference type="SAM" id="Coils"/>
    </source>
</evidence>
<protein>
    <recommendedName>
        <fullName evidence="8">FHA domain-containing protein</fullName>
    </recommendedName>
</protein>
<feature type="coiled-coil region" evidence="6">
    <location>
        <begin position="548"/>
        <end position="608"/>
    </location>
</feature>
<dbReference type="EMBL" id="ML986578">
    <property type="protein sequence ID" value="KAF2270951.1"/>
    <property type="molecule type" value="Genomic_DNA"/>
</dbReference>
<evidence type="ECO:0000256" key="3">
    <source>
        <dbReference type="ARBA" id="ARBA00023204"/>
    </source>
</evidence>
<feature type="region of interest" description="Disordered" evidence="7">
    <location>
        <begin position="504"/>
        <end position="530"/>
    </location>
</feature>
<dbReference type="PANTHER" id="PTHR12162">
    <property type="entry name" value="NIBRIN-RELATED"/>
    <property type="match status" value="1"/>
</dbReference>
<comment type="similarity">
    <text evidence="5">Belongs to the Nibrin family.</text>
</comment>
<evidence type="ECO:0000256" key="7">
    <source>
        <dbReference type="SAM" id="MobiDB-lite"/>
    </source>
</evidence>
<gene>
    <name evidence="9" type="ORF">CC78DRAFT_6871</name>
</gene>
<keyword evidence="4" id="KW-0539">Nucleus</keyword>
<evidence type="ECO:0000256" key="2">
    <source>
        <dbReference type="ARBA" id="ARBA00022763"/>
    </source>
</evidence>
<dbReference type="GO" id="GO:0030870">
    <property type="term" value="C:Mre11 complex"/>
    <property type="evidence" value="ECO:0007669"/>
    <property type="project" value="InterPro"/>
</dbReference>
<evidence type="ECO:0000256" key="1">
    <source>
        <dbReference type="ARBA" id="ARBA00004123"/>
    </source>
</evidence>
<proteinExistence type="inferred from homology"/>
<evidence type="ECO:0000313" key="9">
    <source>
        <dbReference type="EMBL" id="KAF2270951.1"/>
    </source>
</evidence>
<organism evidence="9 10">
    <name type="scientific">Lojkania enalia</name>
    <dbReference type="NCBI Taxonomy" id="147567"/>
    <lineage>
        <taxon>Eukaryota</taxon>
        <taxon>Fungi</taxon>
        <taxon>Dikarya</taxon>
        <taxon>Ascomycota</taxon>
        <taxon>Pezizomycotina</taxon>
        <taxon>Dothideomycetes</taxon>
        <taxon>Pleosporomycetidae</taxon>
        <taxon>Pleosporales</taxon>
        <taxon>Pleosporales incertae sedis</taxon>
        <taxon>Lojkania</taxon>
    </lineage>
</organism>
<evidence type="ECO:0000256" key="4">
    <source>
        <dbReference type="ARBA" id="ARBA00023242"/>
    </source>
</evidence>
<evidence type="ECO:0000313" key="10">
    <source>
        <dbReference type="Proteomes" id="UP000800093"/>
    </source>
</evidence>
<evidence type="ECO:0000256" key="5">
    <source>
        <dbReference type="ARBA" id="ARBA00044757"/>
    </source>
</evidence>
<keyword evidence="10" id="KW-1185">Reference proteome</keyword>
<dbReference type="PANTHER" id="PTHR12162:SF0">
    <property type="entry name" value="NIBRIN"/>
    <property type="match status" value="1"/>
</dbReference>
<dbReference type="OrthoDB" id="552194at2759"/>
<feature type="region of interest" description="Disordered" evidence="7">
    <location>
        <begin position="455"/>
        <end position="481"/>
    </location>
</feature>
<feature type="domain" description="FHA" evidence="8">
    <location>
        <begin position="23"/>
        <end position="87"/>
    </location>
</feature>
<dbReference type="Proteomes" id="UP000800093">
    <property type="component" value="Unassembled WGS sequence"/>
</dbReference>
<feature type="compositionally biased region" description="Polar residues" evidence="7">
    <location>
        <begin position="371"/>
        <end position="394"/>
    </location>
</feature>
<feature type="region of interest" description="Disordered" evidence="7">
    <location>
        <begin position="659"/>
        <end position="717"/>
    </location>
</feature>
<dbReference type="PROSITE" id="PS50006">
    <property type="entry name" value="FHA_DOMAIN"/>
    <property type="match status" value="1"/>
</dbReference>
<keyword evidence="3" id="KW-0234">DNA repair</keyword>
<dbReference type="GO" id="GO:0003684">
    <property type="term" value="F:damaged DNA binding"/>
    <property type="evidence" value="ECO:0007669"/>
    <property type="project" value="TreeGrafter"/>
</dbReference>
<dbReference type="InterPro" id="IPR000253">
    <property type="entry name" value="FHA_dom"/>
</dbReference>
<dbReference type="GO" id="GO:0007095">
    <property type="term" value="P:mitotic G2 DNA damage checkpoint signaling"/>
    <property type="evidence" value="ECO:0007669"/>
    <property type="project" value="InterPro"/>
</dbReference>
<comment type="subcellular location">
    <subcellularLocation>
        <location evidence="1">Nucleus</location>
    </subcellularLocation>
</comment>
<feature type="compositionally biased region" description="Acidic residues" evidence="7">
    <location>
        <begin position="708"/>
        <end position="717"/>
    </location>
</feature>
<reference evidence="10" key="1">
    <citation type="journal article" date="2020" name="Stud. Mycol.">
        <title>101 Dothideomycetes genomes: A test case for predicting lifestyles and emergence of pathogens.</title>
        <authorList>
            <person name="Haridas S."/>
            <person name="Albert R."/>
            <person name="Binder M."/>
            <person name="Bloem J."/>
            <person name="LaButti K."/>
            <person name="Salamov A."/>
            <person name="Andreopoulos B."/>
            <person name="Baker S."/>
            <person name="Barry K."/>
            <person name="Bills G."/>
            <person name="Bluhm B."/>
            <person name="Cannon C."/>
            <person name="Castanera R."/>
            <person name="Culley D."/>
            <person name="Daum C."/>
            <person name="Ezra D."/>
            <person name="Gonzalez J."/>
            <person name="Henrissat B."/>
            <person name="Kuo A."/>
            <person name="Liang C."/>
            <person name="Lipzen A."/>
            <person name="Lutzoni F."/>
            <person name="Magnuson J."/>
            <person name="Mondo S."/>
            <person name="Nolan M."/>
            <person name="Ohm R."/>
            <person name="Pangilinan J."/>
            <person name="Park H.-J."/>
            <person name="Ramirez L."/>
            <person name="Alfaro M."/>
            <person name="Sun H."/>
            <person name="Tritt A."/>
            <person name="Yoshinaga Y."/>
            <person name="Zwiers L.-H."/>
            <person name="Turgeon B."/>
            <person name="Goodwin S."/>
            <person name="Spatafora J."/>
            <person name="Crous P."/>
            <person name="Grigoriev I."/>
        </authorList>
    </citation>
    <scope>NUCLEOTIDE SEQUENCE [LARGE SCALE GENOMIC DNA]</scope>
    <source>
        <strain evidence="10">CBS 304.66</strain>
    </source>
</reference>
<dbReference type="InterPro" id="IPR032429">
    <property type="entry name" value="Nibrin_BRCT2"/>
</dbReference>
<name>A0A9P4TQY0_9PLEO</name>
<dbReference type="Gene3D" id="3.40.50.10980">
    <property type="entry name" value="Nibrin, BRCT2 domain"/>
    <property type="match status" value="1"/>
</dbReference>
<dbReference type="InterPro" id="IPR008984">
    <property type="entry name" value="SMAD_FHA_dom_sf"/>
</dbReference>
<dbReference type="Gene3D" id="2.60.200.20">
    <property type="match status" value="1"/>
</dbReference>